<dbReference type="RefSeq" id="WP_154377624.1">
    <property type="nucleotide sequence ID" value="NZ_WKJK01000007.1"/>
</dbReference>
<keyword evidence="5" id="KW-1185">Reference proteome</keyword>
<dbReference type="InterPro" id="IPR058625">
    <property type="entry name" value="MdtA-like_BSH"/>
</dbReference>
<dbReference type="EMBL" id="WKJK01000007">
    <property type="protein sequence ID" value="MRW91336.1"/>
    <property type="molecule type" value="Genomic_DNA"/>
</dbReference>
<accession>A0A6I2L414</accession>
<dbReference type="Proteomes" id="UP000433309">
    <property type="component" value="Unassembled WGS sequence"/>
</dbReference>
<name>A0A6I2L414_9BURK</name>
<dbReference type="PANTHER" id="PTHR30386">
    <property type="entry name" value="MEMBRANE FUSION SUBUNIT OF EMRAB-TOLC MULTIDRUG EFFLUX PUMP"/>
    <property type="match status" value="1"/>
</dbReference>
<evidence type="ECO:0000259" key="2">
    <source>
        <dbReference type="Pfam" id="PF25917"/>
    </source>
</evidence>
<organism evidence="4 5">
    <name type="scientific">Duganella guangzhouensis</name>
    <dbReference type="NCBI Taxonomy" id="2666084"/>
    <lineage>
        <taxon>Bacteria</taxon>
        <taxon>Pseudomonadati</taxon>
        <taxon>Pseudomonadota</taxon>
        <taxon>Betaproteobacteria</taxon>
        <taxon>Burkholderiales</taxon>
        <taxon>Oxalobacteraceae</taxon>
        <taxon>Telluria group</taxon>
        <taxon>Duganella</taxon>
    </lineage>
</organism>
<gene>
    <name evidence="4" type="ORF">GJ699_15195</name>
</gene>
<feature type="domain" description="Multidrug resistance protein MdtA-like barrel-sandwich hybrid" evidence="2">
    <location>
        <begin position="49"/>
        <end position="241"/>
    </location>
</feature>
<sequence length="355" mass="36821">MKHLPKTSALAIAALLLCGVAYGGSRLLSTPQLQTTNDAFVAADVTVLMPKVSGIVTEVPVTDNQAVKAGDLLLRIDPRDYQAALAAAQAGVANAQATIDNAAATLERQRFLIAQAEATVRADDADLVLARSELARYNRLASQGAGTAQNAQQAQAKHDALQARLAQDRAALGATGQQRNVLQTQLAVAQAQLRKAEAVQQQAALDLSHTEVRAPQDGVIARRSARVGAHVGPATALMAVVPLQQAYVVANFLETQLARVQPGQPVSIAVDGWPDAVVTGHVESIAAATGATFSAAAPDNATGNFTKVVQRIPTRIALDSNPAWRGKLRVGMSVTASIDTAAAPKPTPLAMAGAQ</sequence>
<dbReference type="Gene3D" id="2.40.30.170">
    <property type="match status" value="1"/>
</dbReference>
<dbReference type="InterPro" id="IPR058634">
    <property type="entry name" value="AaeA-lik-b-barrel"/>
</dbReference>
<dbReference type="AlphaFoldDB" id="A0A6I2L414"/>
<dbReference type="InterPro" id="IPR050739">
    <property type="entry name" value="MFP"/>
</dbReference>
<evidence type="ECO:0000259" key="3">
    <source>
        <dbReference type="Pfam" id="PF25963"/>
    </source>
</evidence>
<dbReference type="Pfam" id="PF25963">
    <property type="entry name" value="Beta-barrel_AAEA"/>
    <property type="match status" value="1"/>
</dbReference>
<dbReference type="SUPFAM" id="SSF111369">
    <property type="entry name" value="HlyD-like secretion proteins"/>
    <property type="match status" value="2"/>
</dbReference>
<evidence type="ECO:0000256" key="1">
    <source>
        <dbReference type="SAM" id="Coils"/>
    </source>
</evidence>
<feature type="coiled-coil region" evidence="1">
    <location>
        <begin position="151"/>
        <end position="199"/>
    </location>
</feature>
<reference evidence="4 5" key="1">
    <citation type="submission" date="2019-11" db="EMBL/GenBank/DDBJ databases">
        <title>Novel species isolated from a subtropical stream in China.</title>
        <authorList>
            <person name="Lu H."/>
        </authorList>
    </citation>
    <scope>NUCLEOTIDE SEQUENCE [LARGE SCALE GENOMIC DNA]</scope>
    <source>
        <strain evidence="4 5">FT80W</strain>
    </source>
</reference>
<dbReference type="PANTHER" id="PTHR30386:SF24">
    <property type="entry name" value="MULTIDRUG RESISTANCE EFFLUX PUMP"/>
    <property type="match status" value="1"/>
</dbReference>
<dbReference type="Gene3D" id="2.40.50.100">
    <property type="match status" value="1"/>
</dbReference>
<proteinExistence type="predicted"/>
<comment type="caution">
    <text evidence="4">The sequence shown here is derived from an EMBL/GenBank/DDBJ whole genome shotgun (WGS) entry which is preliminary data.</text>
</comment>
<evidence type="ECO:0000313" key="4">
    <source>
        <dbReference type="EMBL" id="MRW91336.1"/>
    </source>
</evidence>
<evidence type="ECO:0000313" key="5">
    <source>
        <dbReference type="Proteomes" id="UP000433309"/>
    </source>
</evidence>
<dbReference type="Gene3D" id="1.10.287.470">
    <property type="entry name" value="Helix hairpin bin"/>
    <property type="match status" value="2"/>
</dbReference>
<feature type="domain" description="p-hydroxybenzoic acid efflux pump subunit AaeA-like beta-barrel" evidence="3">
    <location>
        <begin position="247"/>
        <end position="338"/>
    </location>
</feature>
<dbReference type="Pfam" id="PF25917">
    <property type="entry name" value="BSH_RND"/>
    <property type="match status" value="1"/>
</dbReference>
<protein>
    <submittedName>
        <fullName evidence="4">HlyD family efflux transporter periplasmic adaptor subunit</fullName>
    </submittedName>
</protein>
<keyword evidence="1" id="KW-0175">Coiled coil</keyword>